<proteinExistence type="inferred from homology"/>
<name>A0A9W8P3Y8_9AGAR</name>
<evidence type="ECO:0000256" key="2">
    <source>
        <dbReference type="ARBA" id="ARBA00022679"/>
    </source>
</evidence>
<dbReference type="CDD" id="cd02440">
    <property type="entry name" value="AdoMet_MTases"/>
    <property type="match status" value="1"/>
</dbReference>
<evidence type="ECO:0000313" key="5">
    <source>
        <dbReference type="EMBL" id="KAJ3746492.1"/>
    </source>
</evidence>
<evidence type="ECO:0000256" key="3">
    <source>
        <dbReference type="ARBA" id="ARBA00022691"/>
    </source>
</evidence>
<dbReference type="SUPFAM" id="SSF53335">
    <property type="entry name" value="S-adenosyl-L-methionine-dependent methyltransferases"/>
    <property type="match status" value="1"/>
</dbReference>
<dbReference type="PROSITE" id="PS51682">
    <property type="entry name" value="SAM_OMT_I"/>
    <property type="match status" value="1"/>
</dbReference>
<dbReference type="InterPro" id="IPR002935">
    <property type="entry name" value="SAM_O-MeTrfase"/>
</dbReference>
<reference evidence="5 6" key="1">
    <citation type="journal article" date="2023" name="Proc. Natl. Acad. Sci. U.S.A.">
        <title>A global phylogenomic analysis of the shiitake genus Lentinula.</title>
        <authorList>
            <person name="Sierra-Patev S."/>
            <person name="Min B."/>
            <person name="Naranjo-Ortiz M."/>
            <person name="Looney B."/>
            <person name="Konkel Z."/>
            <person name="Slot J.C."/>
            <person name="Sakamoto Y."/>
            <person name="Steenwyk J.L."/>
            <person name="Rokas A."/>
            <person name="Carro J."/>
            <person name="Camarero S."/>
            <person name="Ferreira P."/>
            <person name="Molpeceres G."/>
            <person name="Ruiz-Duenas F.J."/>
            <person name="Serrano A."/>
            <person name="Henrissat B."/>
            <person name="Drula E."/>
            <person name="Hughes K.W."/>
            <person name="Mata J.L."/>
            <person name="Ishikawa N.K."/>
            <person name="Vargas-Isla R."/>
            <person name="Ushijima S."/>
            <person name="Smith C.A."/>
            <person name="Donoghue J."/>
            <person name="Ahrendt S."/>
            <person name="Andreopoulos W."/>
            <person name="He G."/>
            <person name="LaButti K."/>
            <person name="Lipzen A."/>
            <person name="Ng V."/>
            <person name="Riley R."/>
            <person name="Sandor L."/>
            <person name="Barry K."/>
            <person name="Martinez A.T."/>
            <person name="Xiao Y."/>
            <person name="Gibbons J.G."/>
            <person name="Terashima K."/>
            <person name="Grigoriev I.V."/>
            <person name="Hibbett D."/>
        </authorList>
    </citation>
    <scope>NUCLEOTIDE SEQUENCE [LARGE SCALE GENOMIC DNA]</scope>
    <source>
        <strain evidence="5 6">TFB7810</strain>
    </source>
</reference>
<dbReference type="EMBL" id="JANVFU010000004">
    <property type="protein sequence ID" value="KAJ3746492.1"/>
    <property type="molecule type" value="Genomic_DNA"/>
</dbReference>
<dbReference type="Pfam" id="PF01596">
    <property type="entry name" value="Methyltransf_3"/>
    <property type="match status" value="1"/>
</dbReference>
<dbReference type="AlphaFoldDB" id="A0A9W8P3Y8"/>
<dbReference type="Gene3D" id="3.40.50.150">
    <property type="entry name" value="Vaccinia Virus protein VP39"/>
    <property type="match status" value="1"/>
</dbReference>
<dbReference type="PANTHER" id="PTHR10509">
    <property type="entry name" value="O-METHYLTRANSFERASE-RELATED"/>
    <property type="match status" value="1"/>
</dbReference>
<gene>
    <name evidence="5" type="ORF">DFH05DRAFT_954330</name>
</gene>
<dbReference type="GO" id="GO:0008171">
    <property type="term" value="F:O-methyltransferase activity"/>
    <property type="evidence" value="ECO:0007669"/>
    <property type="project" value="InterPro"/>
</dbReference>
<accession>A0A9W8P3Y8</accession>
<comment type="caution">
    <text evidence="5">The sequence shown here is derived from an EMBL/GenBank/DDBJ whole genome shotgun (WGS) entry which is preliminary data.</text>
</comment>
<dbReference type="Proteomes" id="UP001142393">
    <property type="component" value="Unassembled WGS sequence"/>
</dbReference>
<organism evidence="5 6">
    <name type="scientific">Lentinula detonsa</name>
    <dbReference type="NCBI Taxonomy" id="2804962"/>
    <lineage>
        <taxon>Eukaryota</taxon>
        <taxon>Fungi</taxon>
        <taxon>Dikarya</taxon>
        <taxon>Basidiomycota</taxon>
        <taxon>Agaricomycotina</taxon>
        <taxon>Agaricomycetes</taxon>
        <taxon>Agaricomycetidae</taxon>
        <taxon>Agaricales</taxon>
        <taxon>Marasmiineae</taxon>
        <taxon>Omphalotaceae</taxon>
        <taxon>Lentinula</taxon>
    </lineage>
</organism>
<evidence type="ECO:0000256" key="4">
    <source>
        <dbReference type="ARBA" id="ARBA00023453"/>
    </source>
</evidence>
<keyword evidence="6" id="KW-1185">Reference proteome</keyword>
<dbReference type="GO" id="GO:0008757">
    <property type="term" value="F:S-adenosylmethionine-dependent methyltransferase activity"/>
    <property type="evidence" value="ECO:0007669"/>
    <property type="project" value="TreeGrafter"/>
</dbReference>
<keyword evidence="1" id="KW-0489">Methyltransferase</keyword>
<dbReference type="PANTHER" id="PTHR10509:SF14">
    <property type="entry name" value="CAFFEOYL-COA O-METHYLTRANSFERASE 3-RELATED"/>
    <property type="match status" value="1"/>
</dbReference>
<keyword evidence="3" id="KW-0949">S-adenosyl-L-methionine</keyword>
<dbReference type="InterPro" id="IPR050362">
    <property type="entry name" value="Cation-dep_OMT"/>
</dbReference>
<sequence length="276" mass="30360">MLKSTVNITRNLQLTNSAAKFVGRVPSQSRLISYTRNKPSSVMAHRSPTQGKQLPKTTNIEDWARSDIYHNSFLIPQDPVLDAALKNSVANGLPEIAVSVAQGKFLHLQARSIQAKRILEVGTLGGYSTIWLGRALPEDGELITLEINSKHAKIAEENLYNAGLFPKCKVITGPGHESMVNLPSESKFDLIFIDADKPSNLKYFTEAKRLIRQGGIIIVDNVVRFGRVADPEQSDANIEGVRLLLNALKSDQDVDATTMATVGEKGYDGFIYAIRN</sequence>
<dbReference type="GO" id="GO:0032259">
    <property type="term" value="P:methylation"/>
    <property type="evidence" value="ECO:0007669"/>
    <property type="project" value="UniProtKB-KW"/>
</dbReference>
<evidence type="ECO:0000256" key="1">
    <source>
        <dbReference type="ARBA" id="ARBA00022603"/>
    </source>
</evidence>
<comment type="similarity">
    <text evidence="4">Belongs to the class I-like SAM-binding methyltransferase superfamily. Cation-dependent O-methyltransferase family.</text>
</comment>
<dbReference type="InterPro" id="IPR029063">
    <property type="entry name" value="SAM-dependent_MTases_sf"/>
</dbReference>
<keyword evidence="2" id="KW-0808">Transferase</keyword>
<evidence type="ECO:0000313" key="6">
    <source>
        <dbReference type="Proteomes" id="UP001142393"/>
    </source>
</evidence>
<protein>
    <submittedName>
        <fullName evidence="5">O-methyltransferase family 3 protein</fullName>
    </submittedName>
</protein>